<evidence type="ECO:0000256" key="1">
    <source>
        <dbReference type="SAM" id="Phobius"/>
    </source>
</evidence>
<keyword evidence="3" id="KW-1185">Reference proteome</keyword>
<gene>
    <name evidence="2" type="ORF">MB27_16500</name>
</gene>
<dbReference type="Proteomes" id="UP000054537">
    <property type="component" value="Unassembled WGS sequence"/>
</dbReference>
<comment type="caution">
    <text evidence="2">The sequence shown here is derived from an EMBL/GenBank/DDBJ whole genome shotgun (WGS) entry which is preliminary data.</text>
</comment>
<dbReference type="OrthoDB" id="3298723at2"/>
<dbReference type="EMBL" id="JRTT01000017">
    <property type="protein sequence ID" value="KHD76594.1"/>
    <property type="molecule type" value="Genomic_DNA"/>
</dbReference>
<reference evidence="2 3" key="1">
    <citation type="submission" date="2014-10" db="EMBL/GenBank/DDBJ databases">
        <title>Draft genome sequence of Actinoplanes utahensis NRRL 12052.</title>
        <authorList>
            <person name="Velasco-Bucheli B."/>
            <person name="del Cerro C."/>
            <person name="Hormigo D."/>
            <person name="Garcia J.L."/>
            <person name="Acebal C."/>
            <person name="Arroyo M."/>
            <person name="de la Mata I."/>
        </authorList>
    </citation>
    <scope>NUCLEOTIDE SEQUENCE [LARGE SCALE GENOMIC DNA]</scope>
    <source>
        <strain evidence="2 3">NRRL 12052</strain>
    </source>
</reference>
<protein>
    <submittedName>
        <fullName evidence="2">Peptide ABC transporter substrate-binding protein</fullName>
    </submittedName>
</protein>
<keyword evidence="1" id="KW-0472">Membrane</keyword>
<dbReference type="AlphaFoldDB" id="A0A0A6UQD5"/>
<evidence type="ECO:0000313" key="3">
    <source>
        <dbReference type="Proteomes" id="UP000054537"/>
    </source>
</evidence>
<keyword evidence="1" id="KW-0812">Transmembrane</keyword>
<sequence length="54" mass="5844">MALYRDPRDKRVFVPKPGGGVVLNFGHPIAWAILVCTTIIPFVIVAVVTVAVLL</sequence>
<organism evidence="2 3">
    <name type="scientific">Actinoplanes utahensis</name>
    <dbReference type="NCBI Taxonomy" id="1869"/>
    <lineage>
        <taxon>Bacteria</taxon>
        <taxon>Bacillati</taxon>
        <taxon>Actinomycetota</taxon>
        <taxon>Actinomycetes</taxon>
        <taxon>Micromonosporales</taxon>
        <taxon>Micromonosporaceae</taxon>
        <taxon>Actinoplanes</taxon>
    </lineage>
</organism>
<accession>A0A0A6UQD5</accession>
<proteinExistence type="predicted"/>
<evidence type="ECO:0000313" key="2">
    <source>
        <dbReference type="EMBL" id="KHD76594.1"/>
    </source>
</evidence>
<dbReference type="STRING" id="1869.MB27_16500"/>
<dbReference type="RefSeq" id="WP_043525468.1">
    <property type="nucleotide sequence ID" value="NZ_BAABKU010000035.1"/>
</dbReference>
<name>A0A0A6UQD5_ACTUT</name>
<feature type="transmembrane region" description="Helical" evidence="1">
    <location>
        <begin position="29"/>
        <end position="53"/>
    </location>
</feature>
<keyword evidence="1" id="KW-1133">Transmembrane helix</keyword>